<reference evidence="4" key="2">
    <citation type="submission" date="2020-09" db="EMBL/GenBank/DDBJ databases">
        <authorList>
            <person name="Sun Q."/>
            <person name="Zhou Y."/>
        </authorList>
    </citation>
    <scope>NUCLEOTIDE SEQUENCE</scope>
    <source>
        <strain evidence="4">CGMCC 1.10998</strain>
    </source>
</reference>
<gene>
    <name evidence="4" type="ORF">GCM10011396_42980</name>
</gene>
<feature type="domain" description="tRNA/rRNA methyltransferase SpoU type" evidence="3">
    <location>
        <begin position="117"/>
        <end position="252"/>
    </location>
</feature>
<comment type="caution">
    <text evidence="4">The sequence shown here is derived from an EMBL/GenBank/DDBJ whole genome shotgun (WGS) entry which is preliminary data.</text>
</comment>
<keyword evidence="1 4" id="KW-0489">Methyltransferase</keyword>
<dbReference type="GO" id="GO:0006396">
    <property type="term" value="P:RNA processing"/>
    <property type="evidence" value="ECO:0007669"/>
    <property type="project" value="InterPro"/>
</dbReference>
<protein>
    <submittedName>
        <fullName evidence="4">RNA methyltransferase</fullName>
    </submittedName>
</protein>
<dbReference type="SUPFAM" id="SSF55315">
    <property type="entry name" value="L30e-like"/>
    <property type="match status" value="1"/>
</dbReference>
<keyword evidence="2" id="KW-0808">Transferase</keyword>
<dbReference type="EMBL" id="BMED01000005">
    <property type="protein sequence ID" value="GGC91094.1"/>
    <property type="molecule type" value="Genomic_DNA"/>
</dbReference>
<dbReference type="InterPro" id="IPR029064">
    <property type="entry name" value="Ribosomal_eL30-like_sf"/>
</dbReference>
<proteinExistence type="predicted"/>
<accession>A0A916XQJ3</accession>
<dbReference type="GO" id="GO:0003723">
    <property type="term" value="F:RNA binding"/>
    <property type="evidence" value="ECO:0007669"/>
    <property type="project" value="InterPro"/>
</dbReference>
<dbReference type="Gene3D" id="3.40.1280.10">
    <property type="match status" value="1"/>
</dbReference>
<keyword evidence="5" id="KW-1185">Reference proteome</keyword>
<evidence type="ECO:0000256" key="2">
    <source>
        <dbReference type="ARBA" id="ARBA00022679"/>
    </source>
</evidence>
<evidence type="ECO:0000256" key="1">
    <source>
        <dbReference type="ARBA" id="ARBA00022603"/>
    </source>
</evidence>
<reference evidence="4" key="1">
    <citation type="journal article" date="2014" name="Int. J. Syst. Evol. Microbiol.">
        <title>Complete genome sequence of Corynebacterium casei LMG S-19264T (=DSM 44701T), isolated from a smear-ripened cheese.</title>
        <authorList>
            <consortium name="US DOE Joint Genome Institute (JGI-PGF)"/>
            <person name="Walter F."/>
            <person name="Albersmeier A."/>
            <person name="Kalinowski J."/>
            <person name="Ruckert C."/>
        </authorList>
    </citation>
    <scope>NUCLEOTIDE SEQUENCE</scope>
    <source>
        <strain evidence="4">CGMCC 1.10998</strain>
    </source>
</reference>
<dbReference type="AlphaFoldDB" id="A0A916XQJ3"/>
<dbReference type="Proteomes" id="UP000637423">
    <property type="component" value="Unassembled WGS sequence"/>
</dbReference>
<dbReference type="InterPro" id="IPR051259">
    <property type="entry name" value="rRNA_Methyltransferase"/>
</dbReference>
<evidence type="ECO:0000313" key="4">
    <source>
        <dbReference type="EMBL" id="GGC91094.1"/>
    </source>
</evidence>
<dbReference type="Pfam" id="PF00588">
    <property type="entry name" value="SpoU_methylase"/>
    <property type="match status" value="1"/>
</dbReference>
<dbReference type="PANTHER" id="PTHR43191">
    <property type="entry name" value="RRNA METHYLTRANSFERASE 3"/>
    <property type="match status" value="1"/>
</dbReference>
<dbReference type="PANTHER" id="PTHR43191:SF2">
    <property type="entry name" value="RRNA METHYLTRANSFERASE 3, MITOCHONDRIAL"/>
    <property type="match status" value="1"/>
</dbReference>
<sequence length="260" mass="28170">MKSITSRDNPLYKELRHLATSSQARRKAERTLLDGVHLCEAYLQHGGVPQLCVVAESCLAHHEVDPLLARCAASGTQTICLPDVLYNALSQVEHGVGLMFIIATPNPALPKSVDQSSVVLDNLQDPGNLGSILRSAAAAGIKNIFCSSGTVFSWSPKVMRSGMGAHFLLNIYENVHLEELLKDVRIPVLATSSHAAETIYQVDLNQPVVWLFGHEGQGVAPELMDLATHNVTIPQRGEIESLNVAASAAICFFEQVRQSL</sequence>
<dbReference type="InterPro" id="IPR029028">
    <property type="entry name" value="Alpha/beta_knot_MTases"/>
</dbReference>
<name>A0A916XQJ3_9BURK</name>
<dbReference type="InterPro" id="IPR001537">
    <property type="entry name" value="SpoU_MeTrfase"/>
</dbReference>
<evidence type="ECO:0000259" key="3">
    <source>
        <dbReference type="Pfam" id="PF00588"/>
    </source>
</evidence>
<dbReference type="InterPro" id="IPR029026">
    <property type="entry name" value="tRNA_m1G_MTases_N"/>
</dbReference>
<dbReference type="SUPFAM" id="SSF75217">
    <property type="entry name" value="alpha/beta knot"/>
    <property type="match status" value="1"/>
</dbReference>
<dbReference type="Gene3D" id="3.30.1330.30">
    <property type="match status" value="1"/>
</dbReference>
<dbReference type="CDD" id="cd18095">
    <property type="entry name" value="SpoU-like_rRNA-MTase"/>
    <property type="match status" value="1"/>
</dbReference>
<evidence type="ECO:0000313" key="5">
    <source>
        <dbReference type="Proteomes" id="UP000637423"/>
    </source>
</evidence>
<dbReference type="GO" id="GO:0032259">
    <property type="term" value="P:methylation"/>
    <property type="evidence" value="ECO:0007669"/>
    <property type="project" value="UniProtKB-KW"/>
</dbReference>
<dbReference type="GO" id="GO:0008173">
    <property type="term" value="F:RNA methyltransferase activity"/>
    <property type="evidence" value="ECO:0007669"/>
    <property type="project" value="InterPro"/>
</dbReference>
<dbReference type="RefSeq" id="WP_188568185.1">
    <property type="nucleotide sequence ID" value="NZ_BMED01000005.1"/>
</dbReference>
<organism evidence="4 5">
    <name type="scientific">Undibacterium terreum</name>
    <dbReference type="NCBI Taxonomy" id="1224302"/>
    <lineage>
        <taxon>Bacteria</taxon>
        <taxon>Pseudomonadati</taxon>
        <taxon>Pseudomonadota</taxon>
        <taxon>Betaproteobacteria</taxon>
        <taxon>Burkholderiales</taxon>
        <taxon>Oxalobacteraceae</taxon>
        <taxon>Undibacterium</taxon>
    </lineage>
</organism>